<reference evidence="1 2" key="1">
    <citation type="submission" date="2024-09" db="EMBL/GenBank/DDBJ databases">
        <title>Chromosome-scale assembly of Riccia fluitans.</title>
        <authorList>
            <person name="Paukszto L."/>
            <person name="Sawicki J."/>
            <person name="Karawczyk K."/>
            <person name="Piernik-Szablinska J."/>
            <person name="Szczecinska M."/>
            <person name="Mazdziarz M."/>
        </authorList>
    </citation>
    <scope>NUCLEOTIDE SEQUENCE [LARGE SCALE GENOMIC DNA]</scope>
    <source>
        <strain evidence="1">Rf_01</strain>
        <tissue evidence="1">Aerial parts of the thallus</tissue>
    </source>
</reference>
<sequence>MGGWCGADITSLANVKGYGNAASLKIQADSRPFEQKNMSHLSIWQWRDSSAPHLQESTDVVTGGWDMEIRSHLIPVPQRLEIMFS</sequence>
<gene>
    <name evidence="1" type="ORF">R1flu_007302</name>
</gene>
<dbReference type="EMBL" id="JBHFFA010000003">
    <property type="protein sequence ID" value="KAL2635823.1"/>
    <property type="molecule type" value="Genomic_DNA"/>
</dbReference>
<dbReference type="Proteomes" id="UP001605036">
    <property type="component" value="Unassembled WGS sequence"/>
</dbReference>
<comment type="caution">
    <text evidence="1">The sequence shown here is derived from an EMBL/GenBank/DDBJ whole genome shotgun (WGS) entry which is preliminary data.</text>
</comment>
<accession>A0ABD1YYF5</accession>
<evidence type="ECO:0000313" key="2">
    <source>
        <dbReference type="Proteomes" id="UP001605036"/>
    </source>
</evidence>
<proteinExistence type="predicted"/>
<protein>
    <submittedName>
        <fullName evidence="1">Uncharacterized protein</fullName>
    </submittedName>
</protein>
<evidence type="ECO:0000313" key="1">
    <source>
        <dbReference type="EMBL" id="KAL2635823.1"/>
    </source>
</evidence>
<dbReference type="AlphaFoldDB" id="A0ABD1YYF5"/>
<organism evidence="1 2">
    <name type="scientific">Riccia fluitans</name>
    <dbReference type="NCBI Taxonomy" id="41844"/>
    <lineage>
        <taxon>Eukaryota</taxon>
        <taxon>Viridiplantae</taxon>
        <taxon>Streptophyta</taxon>
        <taxon>Embryophyta</taxon>
        <taxon>Marchantiophyta</taxon>
        <taxon>Marchantiopsida</taxon>
        <taxon>Marchantiidae</taxon>
        <taxon>Marchantiales</taxon>
        <taxon>Ricciaceae</taxon>
        <taxon>Riccia</taxon>
    </lineage>
</organism>
<name>A0ABD1YYF5_9MARC</name>
<keyword evidence="2" id="KW-1185">Reference proteome</keyword>